<name>F9XBJ2_ZYMTI</name>
<gene>
    <name evidence="1" type="ORF">MYCGRDRAFT_93587</name>
</gene>
<accession>F9XBJ2</accession>
<dbReference type="InterPro" id="IPR038883">
    <property type="entry name" value="AN11006-like"/>
</dbReference>
<dbReference type="PANTHER" id="PTHR42085">
    <property type="entry name" value="F-BOX DOMAIN-CONTAINING PROTEIN"/>
    <property type="match status" value="1"/>
</dbReference>
<dbReference type="eggNOG" id="ENOG502R9W3">
    <property type="taxonomic scope" value="Eukaryota"/>
</dbReference>
<dbReference type="Proteomes" id="UP000008062">
    <property type="component" value="Chromosome 5"/>
</dbReference>
<dbReference type="RefSeq" id="XP_003852402.1">
    <property type="nucleotide sequence ID" value="XM_003852354.1"/>
</dbReference>
<evidence type="ECO:0000313" key="1">
    <source>
        <dbReference type="EMBL" id="EGP87378.1"/>
    </source>
</evidence>
<dbReference type="HOGENOM" id="CLU_842532_0_0_1"/>
<evidence type="ECO:0000313" key="2">
    <source>
        <dbReference type="Proteomes" id="UP000008062"/>
    </source>
</evidence>
<dbReference type="KEGG" id="ztr:MYCGRDRAFT_93587"/>
<organism evidence="1 2">
    <name type="scientific">Zymoseptoria tritici (strain CBS 115943 / IPO323)</name>
    <name type="common">Speckled leaf blotch fungus</name>
    <name type="synonym">Septoria tritici</name>
    <dbReference type="NCBI Taxonomy" id="336722"/>
    <lineage>
        <taxon>Eukaryota</taxon>
        <taxon>Fungi</taxon>
        <taxon>Dikarya</taxon>
        <taxon>Ascomycota</taxon>
        <taxon>Pezizomycotina</taxon>
        <taxon>Dothideomycetes</taxon>
        <taxon>Dothideomycetidae</taxon>
        <taxon>Mycosphaerellales</taxon>
        <taxon>Mycosphaerellaceae</taxon>
        <taxon>Zymoseptoria</taxon>
    </lineage>
</organism>
<dbReference type="GeneID" id="13394178"/>
<dbReference type="EMBL" id="CM001200">
    <property type="protein sequence ID" value="EGP87378.1"/>
    <property type="molecule type" value="Genomic_DNA"/>
</dbReference>
<dbReference type="AlphaFoldDB" id="F9XBJ2"/>
<dbReference type="PANTHER" id="PTHR42085:SF2">
    <property type="entry name" value="F-BOX DOMAIN-CONTAINING PROTEIN"/>
    <property type="match status" value="1"/>
</dbReference>
<proteinExistence type="predicted"/>
<keyword evidence="2" id="KW-1185">Reference proteome</keyword>
<dbReference type="InParanoid" id="F9XBJ2"/>
<dbReference type="OrthoDB" id="3648975at2759"/>
<protein>
    <submittedName>
        <fullName evidence="1">Uncharacterized protein</fullName>
    </submittedName>
</protein>
<sequence>MNTQGTYRPGDLTASGLLYEGSDFHSWAESTCALLRVRELMPAGFTFDALMAVGWATVDRRIPKQEEAMEVILGRVSPNVHQRIPVPFRFNTRELFMALQEASKPFRLMDLSPEFRNRVYQAALNDATPDQEISITKPRRSKLPPLLQLSRKVRVELRPLYFGTRTFKVEHIESETDPVKTQLEEWMKQIVRSDAQHLRHLIIRLSLRRSHLYSSFRFTLRWSPTNGLKVILLCRSVLLLSNLASLQAQLLLPHAQRRRLAGERPSHMQLRSLLGWAYGLCLLHLKRAVGAHFVVGSVITIHYPPSTIGAYNTGGDLAFDDKEQSLDMDE</sequence>
<reference evidence="1 2" key="1">
    <citation type="journal article" date="2011" name="PLoS Genet.">
        <title>Finished genome of the fungal wheat pathogen Mycosphaerella graminicola reveals dispensome structure, chromosome plasticity, and stealth pathogenesis.</title>
        <authorList>
            <person name="Goodwin S.B."/>
            <person name="Ben M'barek S."/>
            <person name="Dhillon B."/>
            <person name="Wittenberg A.H.J."/>
            <person name="Crane C.F."/>
            <person name="Hane J.K."/>
            <person name="Foster A.J."/>
            <person name="Van der Lee T.A.J."/>
            <person name="Grimwood J."/>
            <person name="Aerts A."/>
            <person name="Antoniw J."/>
            <person name="Bailey A."/>
            <person name="Bluhm B."/>
            <person name="Bowler J."/>
            <person name="Bristow J."/>
            <person name="van der Burgt A."/>
            <person name="Canto-Canche B."/>
            <person name="Churchill A.C.L."/>
            <person name="Conde-Ferraez L."/>
            <person name="Cools H.J."/>
            <person name="Coutinho P.M."/>
            <person name="Csukai M."/>
            <person name="Dehal P."/>
            <person name="De Wit P."/>
            <person name="Donzelli B."/>
            <person name="van de Geest H.C."/>
            <person name="van Ham R.C.H.J."/>
            <person name="Hammond-Kosack K.E."/>
            <person name="Henrissat B."/>
            <person name="Kilian A."/>
            <person name="Kobayashi A.K."/>
            <person name="Koopmann E."/>
            <person name="Kourmpetis Y."/>
            <person name="Kuzniar A."/>
            <person name="Lindquist E."/>
            <person name="Lombard V."/>
            <person name="Maliepaard C."/>
            <person name="Martins N."/>
            <person name="Mehrabi R."/>
            <person name="Nap J.P.H."/>
            <person name="Ponomarenko A."/>
            <person name="Rudd J.J."/>
            <person name="Salamov A."/>
            <person name="Schmutz J."/>
            <person name="Schouten H.J."/>
            <person name="Shapiro H."/>
            <person name="Stergiopoulos I."/>
            <person name="Torriani S.F.F."/>
            <person name="Tu H."/>
            <person name="de Vries R.P."/>
            <person name="Waalwijk C."/>
            <person name="Ware S.B."/>
            <person name="Wiebenga A."/>
            <person name="Zwiers L.-H."/>
            <person name="Oliver R.P."/>
            <person name="Grigoriev I.V."/>
            <person name="Kema G.H.J."/>
        </authorList>
    </citation>
    <scope>NUCLEOTIDE SEQUENCE [LARGE SCALE GENOMIC DNA]</scope>
    <source>
        <strain evidence="2">CBS 115943 / IPO323</strain>
    </source>
</reference>